<comment type="caution">
    <text evidence="1">The sequence shown here is derived from an EMBL/GenBank/DDBJ whole genome shotgun (WGS) entry which is preliminary data.</text>
</comment>
<reference evidence="1 2" key="1">
    <citation type="journal article" date="2019" name="Commun. Biol.">
        <title>The bagworm genome reveals a unique fibroin gene that provides high tensile strength.</title>
        <authorList>
            <person name="Kono N."/>
            <person name="Nakamura H."/>
            <person name="Ohtoshi R."/>
            <person name="Tomita M."/>
            <person name="Numata K."/>
            <person name="Arakawa K."/>
        </authorList>
    </citation>
    <scope>NUCLEOTIDE SEQUENCE [LARGE SCALE GENOMIC DNA]</scope>
</reference>
<accession>A0A4C1STG2</accession>
<evidence type="ECO:0000313" key="2">
    <source>
        <dbReference type="Proteomes" id="UP000299102"/>
    </source>
</evidence>
<keyword evidence="2" id="KW-1185">Reference proteome</keyword>
<name>A0A4C1STG2_EUMVA</name>
<dbReference type="Proteomes" id="UP000299102">
    <property type="component" value="Unassembled WGS sequence"/>
</dbReference>
<dbReference type="AlphaFoldDB" id="A0A4C1STG2"/>
<organism evidence="1 2">
    <name type="scientific">Eumeta variegata</name>
    <name type="common">Bagworm moth</name>
    <name type="synonym">Eumeta japonica</name>
    <dbReference type="NCBI Taxonomy" id="151549"/>
    <lineage>
        <taxon>Eukaryota</taxon>
        <taxon>Metazoa</taxon>
        <taxon>Ecdysozoa</taxon>
        <taxon>Arthropoda</taxon>
        <taxon>Hexapoda</taxon>
        <taxon>Insecta</taxon>
        <taxon>Pterygota</taxon>
        <taxon>Neoptera</taxon>
        <taxon>Endopterygota</taxon>
        <taxon>Lepidoptera</taxon>
        <taxon>Glossata</taxon>
        <taxon>Ditrysia</taxon>
        <taxon>Tineoidea</taxon>
        <taxon>Psychidae</taxon>
        <taxon>Oiketicinae</taxon>
        <taxon>Eumeta</taxon>
    </lineage>
</organism>
<sequence>MANSLASRATELNNISLVCAKPFGIVKSKRKTWAHSAGDTNEKKARELLKLNKPELSRMMGVVTRHFQLLLNLNRIDVAERMNVEHVARIVKHWNTICAIFPRSHKYYPDILGVIRYRP</sequence>
<dbReference type="EMBL" id="BGZK01003795">
    <property type="protein sequence ID" value="GBP04607.1"/>
    <property type="molecule type" value="Genomic_DNA"/>
</dbReference>
<protein>
    <submittedName>
        <fullName evidence="1">Uncharacterized protein</fullName>
    </submittedName>
</protein>
<gene>
    <name evidence="1" type="ORF">EVAR_73478_1</name>
</gene>
<evidence type="ECO:0000313" key="1">
    <source>
        <dbReference type="EMBL" id="GBP04607.1"/>
    </source>
</evidence>
<proteinExistence type="predicted"/>
<dbReference type="OrthoDB" id="7489828at2759"/>